<dbReference type="PANTHER" id="PTHR11048">
    <property type="entry name" value="PRENYLTRANSFERASES"/>
    <property type="match status" value="1"/>
</dbReference>
<keyword evidence="2" id="KW-1003">Cell membrane</keyword>
<feature type="transmembrane region" description="Helical" evidence="6">
    <location>
        <begin position="223"/>
        <end position="242"/>
    </location>
</feature>
<sequence length="314" mass="33957">MIEAMENSGVFERENKKNHSTPLSIYIKLFRIHHFPKNFLVFIPIFAAHNFNFPDAFTLTVVFLGFCFCASSIYIINDFFDLPYDQAHPEKRHRPLAAGIISPASALATSMAALCVGLALGWLAGPGVALVMGGYAVVAIAYSTILKRVFILDALTLTCLYGARLAAGAVACGVALSSWLIAFSACLFFGLALVKRVSEIAIRQQAGLGDPPGRPYRLSDRPLLERLAALGCFAAVVILALYPESQTAARLYASPKILWAADLAFLFWTCRLLALAHRNALPDDPVAFALSDRVSHLCGAFIALCGVAAAMLSW</sequence>
<dbReference type="RefSeq" id="WP_119829140.1">
    <property type="nucleotide sequence ID" value="NZ_QYUL01000001.1"/>
</dbReference>
<keyword evidence="8" id="KW-1185">Reference proteome</keyword>
<evidence type="ECO:0000313" key="7">
    <source>
        <dbReference type="EMBL" id="RJF83499.1"/>
    </source>
</evidence>
<comment type="caution">
    <text evidence="7">The sequence shown here is derived from an EMBL/GenBank/DDBJ whole genome shotgun (WGS) entry which is preliminary data.</text>
</comment>
<dbReference type="EMBL" id="QYUL01000001">
    <property type="protein sequence ID" value="RJF83499.1"/>
    <property type="molecule type" value="Genomic_DNA"/>
</dbReference>
<feature type="transmembrane region" description="Helical" evidence="6">
    <location>
        <begin position="96"/>
        <end position="120"/>
    </location>
</feature>
<accession>A0A418W0J8</accession>
<dbReference type="CDD" id="cd13963">
    <property type="entry name" value="PT_UbiA_2"/>
    <property type="match status" value="1"/>
</dbReference>
<dbReference type="PANTHER" id="PTHR11048:SF5">
    <property type="entry name" value="DECAPRENYL-PHOSPHATE PHOSPHORIBOSYLTRANSFERASE"/>
    <property type="match status" value="1"/>
</dbReference>
<dbReference type="Proteomes" id="UP000283458">
    <property type="component" value="Unassembled WGS sequence"/>
</dbReference>
<reference evidence="7 8" key="1">
    <citation type="submission" date="2018-09" db="EMBL/GenBank/DDBJ databases">
        <authorList>
            <person name="Zhu H."/>
        </authorList>
    </citation>
    <scope>NUCLEOTIDE SEQUENCE [LARGE SCALE GENOMIC DNA]</scope>
    <source>
        <strain evidence="7 8">K2W22B-5</strain>
    </source>
</reference>
<dbReference type="InterPro" id="IPR000537">
    <property type="entry name" value="UbiA_prenyltransferase"/>
</dbReference>
<name>A0A418W0J8_9PROT</name>
<dbReference type="AlphaFoldDB" id="A0A418W0J8"/>
<dbReference type="InterPro" id="IPR039653">
    <property type="entry name" value="Prenyltransferase"/>
</dbReference>
<evidence type="ECO:0008006" key="9">
    <source>
        <dbReference type="Google" id="ProtNLM"/>
    </source>
</evidence>
<gene>
    <name evidence="7" type="ORF">D3877_02225</name>
</gene>
<keyword evidence="5 6" id="KW-0472">Membrane</keyword>
<feature type="transmembrane region" description="Helical" evidence="6">
    <location>
        <begin position="56"/>
        <end position="76"/>
    </location>
</feature>
<proteinExistence type="predicted"/>
<dbReference type="GO" id="GO:0016765">
    <property type="term" value="F:transferase activity, transferring alkyl or aryl (other than methyl) groups"/>
    <property type="evidence" value="ECO:0007669"/>
    <property type="project" value="InterPro"/>
</dbReference>
<evidence type="ECO:0000256" key="5">
    <source>
        <dbReference type="ARBA" id="ARBA00023136"/>
    </source>
</evidence>
<dbReference type="Gene3D" id="1.10.357.140">
    <property type="entry name" value="UbiA prenyltransferase"/>
    <property type="match status" value="1"/>
</dbReference>
<evidence type="ECO:0000256" key="2">
    <source>
        <dbReference type="ARBA" id="ARBA00022475"/>
    </source>
</evidence>
<dbReference type="GO" id="GO:0009247">
    <property type="term" value="P:glycolipid biosynthetic process"/>
    <property type="evidence" value="ECO:0007669"/>
    <property type="project" value="TreeGrafter"/>
</dbReference>
<evidence type="ECO:0000256" key="4">
    <source>
        <dbReference type="ARBA" id="ARBA00022989"/>
    </source>
</evidence>
<keyword evidence="4 6" id="KW-1133">Transmembrane helix</keyword>
<feature type="transmembrane region" description="Helical" evidence="6">
    <location>
        <begin position="294"/>
        <end position="312"/>
    </location>
</feature>
<evidence type="ECO:0000313" key="8">
    <source>
        <dbReference type="Proteomes" id="UP000283458"/>
    </source>
</evidence>
<dbReference type="GO" id="GO:0005886">
    <property type="term" value="C:plasma membrane"/>
    <property type="evidence" value="ECO:0007669"/>
    <property type="project" value="TreeGrafter"/>
</dbReference>
<feature type="transmembrane region" description="Helical" evidence="6">
    <location>
        <begin position="165"/>
        <end position="194"/>
    </location>
</feature>
<feature type="transmembrane region" description="Helical" evidence="6">
    <location>
        <begin position="127"/>
        <end position="145"/>
    </location>
</feature>
<dbReference type="Pfam" id="PF01040">
    <property type="entry name" value="UbiA"/>
    <property type="match status" value="1"/>
</dbReference>
<evidence type="ECO:0000256" key="3">
    <source>
        <dbReference type="ARBA" id="ARBA00022692"/>
    </source>
</evidence>
<keyword evidence="3 6" id="KW-0812">Transmembrane</keyword>
<dbReference type="InterPro" id="IPR044878">
    <property type="entry name" value="UbiA_sf"/>
</dbReference>
<evidence type="ECO:0000256" key="1">
    <source>
        <dbReference type="ARBA" id="ARBA00004141"/>
    </source>
</evidence>
<evidence type="ECO:0000256" key="6">
    <source>
        <dbReference type="SAM" id="Phobius"/>
    </source>
</evidence>
<feature type="transmembrane region" description="Helical" evidence="6">
    <location>
        <begin position="257"/>
        <end position="274"/>
    </location>
</feature>
<organism evidence="7 8">
    <name type="scientific">Azospirillum cavernae</name>
    <dbReference type="NCBI Taxonomy" id="2320860"/>
    <lineage>
        <taxon>Bacteria</taxon>
        <taxon>Pseudomonadati</taxon>
        <taxon>Pseudomonadota</taxon>
        <taxon>Alphaproteobacteria</taxon>
        <taxon>Rhodospirillales</taxon>
        <taxon>Azospirillaceae</taxon>
        <taxon>Azospirillum</taxon>
    </lineage>
</organism>
<protein>
    <recommendedName>
        <fullName evidence="9">Decaprenyl-phosphate phosphoribosyltransferase</fullName>
    </recommendedName>
</protein>
<comment type="subcellular location">
    <subcellularLocation>
        <location evidence="1">Membrane</location>
        <topology evidence="1">Multi-pass membrane protein</topology>
    </subcellularLocation>
</comment>